<keyword evidence="3" id="KW-1185">Reference proteome</keyword>
<sequence length="161" mass="17411">ILTSSGDFTGGDFSTHEVATLHSIYDVFKSRSMTNPSLDALWALSSANVPGRTVPVDETVTCMDRTEGQICTTSDGMVVPQANLVCGPVNGVETCKVTRAYTPGPLRGLTDPQFNVLTWGAYIMREDLLSAEQIKAALDQEITGAQTPNRRRRRTEPFSGG</sequence>
<protein>
    <submittedName>
        <fullName evidence="2">Uncharacterized protein</fullName>
    </submittedName>
</protein>
<organism evidence="2 3">
    <name type="scientific">Allacma fusca</name>
    <dbReference type="NCBI Taxonomy" id="39272"/>
    <lineage>
        <taxon>Eukaryota</taxon>
        <taxon>Metazoa</taxon>
        <taxon>Ecdysozoa</taxon>
        <taxon>Arthropoda</taxon>
        <taxon>Hexapoda</taxon>
        <taxon>Collembola</taxon>
        <taxon>Symphypleona</taxon>
        <taxon>Sminthuridae</taxon>
        <taxon>Allacma</taxon>
    </lineage>
</organism>
<accession>A0A8J2PG90</accession>
<reference evidence="2" key="1">
    <citation type="submission" date="2021-06" db="EMBL/GenBank/DDBJ databases">
        <authorList>
            <person name="Hodson N. C."/>
            <person name="Mongue J. A."/>
            <person name="Jaron S. K."/>
        </authorList>
    </citation>
    <scope>NUCLEOTIDE SEQUENCE</scope>
</reference>
<dbReference type="Proteomes" id="UP000708208">
    <property type="component" value="Unassembled WGS sequence"/>
</dbReference>
<dbReference type="AlphaFoldDB" id="A0A8J2PG90"/>
<evidence type="ECO:0000313" key="3">
    <source>
        <dbReference type="Proteomes" id="UP000708208"/>
    </source>
</evidence>
<comment type="caution">
    <text evidence="2">The sequence shown here is derived from an EMBL/GenBank/DDBJ whole genome shotgun (WGS) entry which is preliminary data.</text>
</comment>
<gene>
    <name evidence="2" type="ORF">AFUS01_LOCUS31468</name>
</gene>
<feature type="region of interest" description="Disordered" evidence="1">
    <location>
        <begin position="141"/>
        <end position="161"/>
    </location>
</feature>
<evidence type="ECO:0000256" key="1">
    <source>
        <dbReference type="SAM" id="MobiDB-lite"/>
    </source>
</evidence>
<name>A0A8J2PG90_9HEXA</name>
<feature type="non-terminal residue" evidence="2">
    <location>
        <position position="1"/>
    </location>
</feature>
<evidence type="ECO:0000313" key="2">
    <source>
        <dbReference type="EMBL" id="CAG7821113.1"/>
    </source>
</evidence>
<proteinExistence type="predicted"/>
<dbReference type="EMBL" id="CAJVCH010500258">
    <property type="protein sequence ID" value="CAG7821113.1"/>
    <property type="molecule type" value="Genomic_DNA"/>
</dbReference>
<feature type="non-terminal residue" evidence="2">
    <location>
        <position position="161"/>
    </location>
</feature>